<organism evidence="13 14">
    <name type="scientific">Methylocystis rosea</name>
    <dbReference type="NCBI Taxonomy" id="173366"/>
    <lineage>
        <taxon>Bacteria</taxon>
        <taxon>Pseudomonadati</taxon>
        <taxon>Pseudomonadota</taxon>
        <taxon>Alphaproteobacteria</taxon>
        <taxon>Hyphomicrobiales</taxon>
        <taxon>Methylocystaceae</taxon>
        <taxon>Methylocystis</taxon>
    </lineage>
</organism>
<dbReference type="SUPFAM" id="SSF81653">
    <property type="entry name" value="Calcium ATPase, transduction domain A"/>
    <property type="match status" value="1"/>
</dbReference>
<dbReference type="Gene3D" id="3.40.50.1000">
    <property type="entry name" value="HAD superfamily/HAD-like"/>
    <property type="match status" value="2"/>
</dbReference>
<evidence type="ECO:0000256" key="2">
    <source>
        <dbReference type="ARBA" id="ARBA00005675"/>
    </source>
</evidence>
<evidence type="ECO:0000256" key="9">
    <source>
        <dbReference type="PROSITE-ProRule" id="PRU00473"/>
    </source>
</evidence>
<dbReference type="SMART" id="SM00831">
    <property type="entry name" value="Cation_ATPase_N"/>
    <property type="match status" value="1"/>
</dbReference>
<dbReference type="SFLD" id="SFLDG00002">
    <property type="entry name" value="C1.7:_P-type_atpase_like"/>
    <property type="match status" value="1"/>
</dbReference>
<evidence type="ECO:0000259" key="12">
    <source>
        <dbReference type="PROSITE" id="PS51123"/>
    </source>
</evidence>
<dbReference type="PRINTS" id="PR00120">
    <property type="entry name" value="HATPASE"/>
</dbReference>
<dbReference type="GO" id="GO:0036376">
    <property type="term" value="P:sodium ion export across plasma membrane"/>
    <property type="evidence" value="ECO:0007669"/>
    <property type="project" value="TreeGrafter"/>
</dbReference>
<evidence type="ECO:0000256" key="3">
    <source>
        <dbReference type="ARBA" id="ARBA00022692"/>
    </source>
</evidence>
<keyword evidence="8 9" id="KW-0472">Membrane</keyword>
<dbReference type="Gene3D" id="3.30.1330.60">
    <property type="entry name" value="OmpA-like domain"/>
    <property type="match status" value="1"/>
</dbReference>
<feature type="transmembrane region" description="Helical" evidence="11">
    <location>
        <begin position="827"/>
        <end position="846"/>
    </location>
</feature>
<keyword evidence="4" id="KW-0547">Nucleotide-binding</keyword>
<dbReference type="Pfam" id="PF00702">
    <property type="entry name" value="Hydrolase"/>
    <property type="match status" value="1"/>
</dbReference>
<evidence type="ECO:0000256" key="11">
    <source>
        <dbReference type="SAM" id="Phobius"/>
    </source>
</evidence>
<feature type="transmembrane region" description="Helical" evidence="11">
    <location>
        <begin position="268"/>
        <end position="292"/>
    </location>
</feature>
<evidence type="ECO:0000313" key="13">
    <source>
        <dbReference type="EMBL" id="AZG75309.1"/>
    </source>
</evidence>
<dbReference type="Pfam" id="PF00691">
    <property type="entry name" value="OmpA"/>
    <property type="match status" value="1"/>
</dbReference>
<dbReference type="CDD" id="cd07185">
    <property type="entry name" value="OmpA_C-like"/>
    <property type="match status" value="1"/>
</dbReference>
<keyword evidence="7 11" id="KW-1133">Transmembrane helix</keyword>
<dbReference type="GO" id="GO:1990573">
    <property type="term" value="P:potassium ion import across plasma membrane"/>
    <property type="evidence" value="ECO:0007669"/>
    <property type="project" value="TreeGrafter"/>
</dbReference>
<dbReference type="GO" id="GO:0016887">
    <property type="term" value="F:ATP hydrolysis activity"/>
    <property type="evidence" value="ECO:0007669"/>
    <property type="project" value="InterPro"/>
</dbReference>
<dbReference type="AlphaFoldDB" id="A0A3G8M045"/>
<dbReference type="KEGG" id="mros:EHO51_00275"/>
<feature type="transmembrane region" description="Helical" evidence="11">
    <location>
        <begin position="46"/>
        <end position="65"/>
    </location>
</feature>
<accession>A0A3G8M045</accession>
<evidence type="ECO:0000256" key="1">
    <source>
        <dbReference type="ARBA" id="ARBA00004141"/>
    </source>
</evidence>
<dbReference type="EMBL" id="CP034086">
    <property type="protein sequence ID" value="AZG75309.1"/>
    <property type="molecule type" value="Genomic_DNA"/>
</dbReference>
<sequence>MPDASLALHSTPGLSEADAQARLKSEGYNELPRPQRRTPLRIVLEVLREPMLALLIGGGVIYLLLGDLKEALILLVFATMSVVITAVQETRTERVLEALRDLTSPRALVIRDGVRKRIAGREVVRGDVVVLSEGDRVPADAALSECQDLQIDESLLTGESAPVRKISRADAPLGSRRPGGDDLPYVFSGSLVVRGAGIGEVIATGALSEIGKIGQSLSTLETEPPRLLAQTRRLVGVFALAGGAVSVLAVLLYGLLRGGWLDAVLAGIALGMSMLPEEFPVVLTVFMAMGAWRISRARVLTRRAAAIESLGSATVLCTDKTGTLTENQMSIAELRLKNGEALRAGQISRSMPASFDHLVQFGILASAPDPFDPMEKAFHDFGRNHLPKTGTLLGPDWKLLQTYGLRSDLLAMSQVWQSDATPEFVVAAKGAPEAIATLCRLNETEFAAVKRSVEGMAAEGQRVLGVANASFAQKALPDSQRDFTFEFLGLVGLADPLRSAVPAAVSECRSAGIRVVMITGDYPATAKAIARQAGLNTDDVVTGQTLESESEAQLARRMRTASIFARIMPDQKLRIVNALKANGEIVAMTGDGVNDAPSLKAAHIGIAMGGRGTDVAREASSIVLLDDDFGSIVKAIRLGRRIYDNLRKATGFIFAVHVPIAGLAILPLLLGLPILFGPMHIAFLEMVIDPVCSLVFEAEIEEDDVMRRPPRPTDEPLFSGPVIAWGLIQGAFAFALVAGIFLIALKRGMPETEVRALTFFSLVLAIVGLIFVNRTFSASLLTALRRPNTALAWVLLAVVAMLSLTLLSPPISELFRFGPLHLDDLSVTLGAGVIVLVLLEALKYVWRGAGLNGVRWLRRIFVQGRVNARASVGWTAAAAMAISLGWLLIAYAPKLITPRETGSSRVERIEASPAQQGAPTPSKETKSAVEEAQPSGREQETSTRTAAGGPPKLLSRKLPSGLILNVPSSGMEANLLAFLEREAKIEGVTWFDFDRLQFETGKAKPRAAFQEQLRNIAEILAAYPNVIATIGGYTDSVGARRANRRLSKARADSVMRELTNLGVDASRLNTKGYGESHPVATNDTEQGRTKNRRISLGVTRK</sequence>
<dbReference type="GO" id="GO:0005886">
    <property type="term" value="C:plasma membrane"/>
    <property type="evidence" value="ECO:0007669"/>
    <property type="project" value="TreeGrafter"/>
</dbReference>
<keyword evidence="13" id="KW-0378">Hydrolase</keyword>
<dbReference type="GO" id="GO:1902600">
    <property type="term" value="P:proton transmembrane transport"/>
    <property type="evidence" value="ECO:0007669"/>
    <property type="project" value="TreeGrafter"/>
</dbReference>
<evidence type="ECO:0000256" key="10">
    <source>
        <dbReference type="SAM" id="MobiDB-lite"/>
    </source>
</evidence>
<dbReference type="Pfam" id="PF00689">
    <property type="entry name" value="Cation_ATPase_C"/>
    <property type="match status" value="1"/>
</dbReference>
<feature type="transmembrane region" description="Helical" evidence="11">
    <location>
        <begin position="676"/>
        <end position="696"/>
    </location>
</feature>
<dbReference type="SUPFAM" id="SSF56784">
    <property type="entry name" value="HAD-like"/>
    <property type="match status" value="1"/>
</dbReference>
<dbReference type="PRINTS" id="PR00119">
    <property type="entry name" value="CATATPASE"/>
</dbReference>
<dbReference type="Pfam" id="PF00122">
    <property type="entry name" value="E1-E2_ATPase"/>
    <property type="match status" value="1"/>
</dbReference>
<keyword evidence="6" id="KW-1278">Translocase</keyword>
<dbReference type="InterPro" id="IPR008250">
    <property type="entry name" value="ATPase_P-typ_transduc_dom_A_sf"/>
</dbReference>
<dbReference type="InterPro" id="IPR006665">
    <property type="entry name" value="OmpA-like"/>
</dbReference>
<dbReference type="Gene3D" id="3.40.1110.10">
    <property type="entry name" value="Calcium-transporting ATPase, cytoplasmic domain N"/>
    <property type="match status" value="2"/>
</dbReference>
<feature type="transmembrane region" description="Helical" evidence="11">
    <location>
        <begin position="717"/>
        <end position="744"/>
    </location>
</feature>
<dbReference type="InterPro" id="IPR006664">
    <property type="entry name" value="OMP_bac"/>
</dbReference>
<dbReference type="InterPro" id="IPR059000">
    <property type="entry name" value="ATPase_P-type_domA"/>
</dbReference>
<feature type="transmembrane region" description="Helical" evidence="11">
    <location>
        <begin position="234"/>
        <end position="256"/>
    </location>
</feature>
<dbReference type="GO" id="GO:0005524">
    <property type="term" value="F:ATP binding"/>
    <property type="evidence" value="ECO:0007669"/>
    <property type="project" value="UniProtKB-KW"/>
</dbReference>
<reference evidence="13 14" key="1">
    <citation type="submission" date="2018-11" db="EMBL/GenBank/DDBJ databases">
        <title>Genome squencing of methanotrophic bacteria isolated from alkaline groundwater in Korea.</title>
        <authorList>
            <person name="Nguyen L.N."/>
        </authorList>
    </citation>
    <scope>NUCLEOTIDE SEQUENCE [LARGE SCALE GENOMIC DNA]</scope>
    <source>
        <strain evidence="13 14">GW6</strain>
    </source>
</reference>
<dbReference type="PRINTS" id="PR01021">
    <property type="entry name" value="OMPADOMAIN"/>
</dbReference>
<feature type="transmembrane region" description="Helical" evidence="11">
    <location>
        <begin position="649"/>
        <end position="670"/>
    </location>
</feature>
<dbReference type="InterPro" id="IPR050510">
    <property type="entry name" value="Cation_transp_ATPase_P-type"/>
</dbReference>
<dbReference type="Gene3D" id="1.20.1110.10">
    <property type="entry name" value="Calcium-transporting ATPase, transmembrane domain"/>
    <property type="match status" value="2"/>
</dbReference>
<feature type="domain" description="OmpA-like" evidence="12">
    <location>
        <begin position="985"/>
        <end position="1101"/>
    </location>
</feature>
<keyword evidence="3 11" id="KW-0812">Transmembrane</keyword>
<evidence type="ECO:0000256" key="6">
    <source>
        <dbReference type="ARBA" id="ARBA00022967"/>
    </source>
</evidence>
<feature type="region of interest" description="Disordered" evidence="10">
    <location>
        <begin position="1070"/>
        <end position="1089"/>
    </location>
</feature>
<dbReference type="SUPFAM" id="SSF103088">
    <property type="entry name" value="OmpA-like"/>
    <property type="match status" value="1"/>
</dbReference>
<dbReference type="Pfam" id="PF00690">
    <property type="entry name" value="Cation_ATPase_N"/>
    <property type="match status" value="1"/>
</dbReference>
<feature type="transmembrane region" description="Helical" evidence="11">
    <location>
        <begin position="71"/>
        <end position="87"/>
    </location>
</feature>
<dbReference type="InterPro" id="IPR006068">
    <property type="entry name" value="ATPase_P-typ_cation-transptr_C"/>
</dbReference>
<dbReference type="PROSITE" id="PS51123">
    <property type="entry name" value="OMPA_2"/>
    <property type="match status" value="1"/>
</dbReference>
<dbReference type="GO" id="GO:0006883">
    <property type="term" value="P:intracellular sodium ion homeostasis"/>
    <property type="evidence" value="ECO:0007669"/>
    <property type="project" value="TreeGrafter"/>
</dbReference>
<dbReference type="PROSITE" id="PS00154">
    <property type="entry name" value="ATPASE_E1_E2"/>
    <property type="match status" value="1"/>
</dbReference>
<protein>
    <submittedName>
        <fullName evidence="13">HAD family hydrolase</fullName>
    </submittedName>
</protein>
<keyword evidence="5" id="KW-0067">ATP-binding</keyword>
<dbReference type="InterPro" id="IPR023298">
    <property type="entry name" value="ATPase_P-typ_TM_dom_sf"/>
</dbReference>
<dbReference type="NCBIfam" id="TIGR01494">
    <property type="entry name" value="ATPase_P-type"/>
    <property type="match status" value="2"/>
</dbReference>
<feature type="transmembrane region" description="Helical" evidence="11">
    <location>
        <begin position="866"/>
        <end position="889"/>
    </location>
</feature>
<dbReference type="InterPro" id="IPR036412">
    <property type="entry name" value="HAD-like_sf"/>
</dbReference>
<feature type="region of interest" description="Disordered" evidence="10">
    <location>
        <begin position="903"/>
        <end position="954"/>
    </location>
</feature>
<dbReference type="SUPFAM" id="SSF81665">
    <property type="entry name" value="Calcium ATPase, transmembrane domain M"/>
    <property type="match status" value="1"/>
</dbReference>
<evidence type="ECO:0000256" key="7">
    <source>
        <dbReference type="ARBA" id="ARBA00022989"/>
    </source>
</evidence>
<dbReference type="Proteomes" id="UP000273982">
    <property type="component" value="Chromosome"/>
</dbReference>
<dbReference type="InterPro" id="IPR018303">
    <property type="entry name" value="ATPase_P-typ_P_site"/>
</dbReference>
<feature type="transmembrane region" description="Helical" evidence="11">
    <location>
        <begin position="756"/>
        <end position="776"/>
    </location>
</feature>
<name>A0A3G8M045_9HYPH</name>
<comment type="similarity">
    <text evidence="2">Belongs to the cation transport ATPase (P-type) (TC 3.A.3) family. Type IIA subfamily.</text>
</comment>
<dbReference type="InterPro" id="IPR023299">
    <property type="entry name" value="ATPase_P-typ_cyto_dom_N"/>
</dbReference>
<evidence type="ECO:0000256" key="4">
    <source>
        <dbReference type="ARBA" id="ARBA00022741"/>
    </source>
</evidence>
<dbReference type="Gene3D" id="2.70.150.10">
    <property type="entry name" value="Calcium-transporting ATPase, cytoplasmic transduction domain A"/>
    <property type="match status" value="1"/>
</dbReference>
<dbReference type="SUPFAM" id="SSF81660">
    <property type="entry name" value="Metal cation-transporting ATPase, ATP-binding domain N"/>
    <property type="match status" value="1"/>
</dbReference>
<evidence type="ECO:0000256" key="5">
    <source>
        <dbReference type="ARBA" id="ARBA00022840"/>
    </source>
</evidence>
<proteinExistence type="inferred from homology"/>
<dbReference type="PANTHER" id="PTHR43294:SF20">
    <property type="entry name" value="P-TYPE ATPASE"/>
    <property type="match status" value="1"/>
</dbReference>
<dbReference type="InterPro" id="IPR044492">
    <property type="entry name" value="P_typ_ATPase_HD_dom"/>
</dbReference>
<dbReference type="InterPro" id="IPR036737">
    <property type="entry name" value="OmpA-like_sf"/>
</dbReference>
<dbReference type="GO" id="GO:0005391">
    <property type="term" value="F:P-type sodium:potassium-exchanging transporter activity"/>
    <property type="evidence" value="ECO:0007669"/>
    <property type="project" value="TreeGrafter"/>
</dbReference>
<dbReference type="InterPro" id="IPR001757">
    <property type="entry name" value="P_typ_ATPase"/>
</dbReference>
<dbReference type="InterPro" id="IPR004014">
    <property type="entry name" value="ATPase_P-typ_cation-transptr_N"/>
</dbReference>
<dbReference type="InterPro" id="IPR023214">
    <property type="entry name" value="HAD_sf"/>
</dbReference>
<dbReference type="SFLD" id="SFLDF00027">
    <property type="entry name" value="p-type_atpase"/>
    <property type="match status" value="1"/>
</dbReference>
<dbReference type="GO" id="GO:0030007">
    <property type="term" value="P:intracellular potassium ion homeostasis"/>
    <property type="evidence" value="ECO:0007669"/>
    <property type="project" value="TreeGrafter"/>
</dbReference>
<feature type="transmembrane region" description="Helical" evidence="11">
    <location>
        <begin position="788"/>
        <end position="807"/>
    </location>
</feature>
<evidence type="ECO:0000313" key="14">
    <source>
        <dbReference type="Proteomes" id="UP000273982"/>
    </source>
</evidence>
<evidence type="ECO:0000256" key="8">
    <source>
        <dbReference type="ARBA" id="ARBA00023136"/>
    </source>
</evidence>
<comment type="subcellular location">
    <subcellularLocation>
        <location evidence="1">Membrane</location>
        <topology evidence="1">Multi-pass membrane protein</topology>
    </subcellularLocation>
</comment>
<dbReference type="PANTHER" id="PTHR43294">
    <property type="entry name" value="SODIUM/POTASSIUM-TRANSPORTING ATPASE SUBUNIT ALPHA"/>
    <property type="match status" value="1"/>
</dbReference>
<gene>
    <name evidence="13" type="ORF">EHO51_00275</name>
</gene>
<dbReference type="SFLD" id="SFLDS00003">
    <property type="entry name" value="Haloacid_Dehalogenase"/>
    <property type="match status" value="1"/>
</dbReference>